<dbReference type="Gene3D" id="1.10.510.10">
    <property type="entry name" value="Transferase(Phosphotransferase) domain 1"/>
    <property type="match status" value="1"/>
</dbReference>
<proteinExistence type="predicted"/>
<dbReference type="Proteomes" id="UP000233469">
    <property type="component" value="Unassembled WGS sequence"/>
</dbReference>
<dbReference type="AlphaFoldDB" id="A0A2N1MUU4"/>
<dbReference type="EMBL" id="LLXL01001269">
    <property type="protein sequence ID" value="PKK65395.1"/>
    <property type="molecule type" value="Genomic_DNA"/>
</dbReference>
<reference evidence="1 2" key="1">
    <citation type="submission" date="2016-04" db="EMBL/GenBank/DDBJ databases">
        <title>Genome analyses suggest a sexual origin of heterokaryosis in a supposedly ancient asexual fungus.</title>
        <authorList>
            <person name="Ropars J."/>
            <person name="Sedzielewska K."/>
            <person name="Noel J."/>
            <person name="Charron P."/>
            <person name="Farinelli L."/>
            <person name="Marton T."/>
            <person name="Kruger M."/>
            <person name="Pelin A."/>
            <person name="Brachmann A."/>
            <person name="Corradi N."/>
        </authorList>
    </citation>
    <scope>NUCLEOTIDE SEQUENCE [LARGE SCALE GENOMIC DNA]</scope>
    <source>
        <strain evidence="1 2">C2</strain>
    </source>
</reference>
<dbReference type="VEuPathDB" id="FungiDB:RhiirFUN_005091"/>
<gene>
    <name evidence="1" type="ORF">RhiirC2_868810</name>
</gene>
<reference evidence="1 2" key="2">
    <citation type="submission" date="2017-10" db="EMBL/GenBank/DDBJ databases">
        <title>Extensive intraspecific genome diversity in a model arbuscular mycorrhizal fungus.</title>
        <authorList>
            <person name="Chen E.C.H."/>
            <person name="Morin E."/>
            <person name="Baudet D."/>
            <person name="Noel J."/>
            <person name="Ndikumana S."/>
            <person name="Charron P."/>
            <person name="St-Onge C."/>
            <person name="Giorgi J."/>
            <person name="Grigoriev I.V."/>
            <person name="Roux C."/>
            <person name="Martin F.M."/>
            <person name="Corradi N."/>
        </authorList>
    </citation>
    <scope>NUCLEOTIDE SEQUENCE [LARGE SCALE GENOMIC DNA]</scope>
    <source>
        <strain evidence="1 2">C2</strain>
    </source>
</reference>
<comment type="caution">
    <text evidence="1">The sequence shown here is derived from an EMBL/GenBank/DDBJ whole genome shotgun (WGS) entry which is preliminary data.</text>
</comment>
<name>A0A2N1MUU4_9GLOM</name>
<evidence type="ECO:0000313" key="1">
    <source>
        <dbReference type="EMBL" id="PKK65395.1"/>
    </source>
</evidence>
<evidence type="ECO:0000313" key="2">
    <source>
        <dbReference type="Proteomes" id="UP000233469"/>
    </source>
</evidence>
<dbReference type="InterPro" id="IPR011009">
    <property type="entry name" value="Kinase-like_dom_sf"/>
</dbReference>
<organism evidence="1 2">
    <name type="scientific">Rhizophagus irregularis</name>
    <dbReference type="NCBI Taxonomy" id="588596"/>
    <lineage>
        <taxon>Eukaryota</taxon>
        <taxon>Fungi</taxon>
        <taxon>Fungi incertae sedis</taxon>
        <taxon>Mucoromycota</taxon>
        <taxon>Glomeromycotina</taxon>
        <taxon>Glomeromycetes</taxon>
        <taxon>Glomerales</taxon>
        <taxon>Glomeraceae</taxon>
        <taxon>Rhizophagus</taxon>
    </lineage>
</organism>
<sequence>MSGYLQCPIKGDIFLCLIYYGNGSVKDRALYNNNGQSYNILGVFWRVLRTDKEYLLIKECAHFVIIWKRISFFNWEDKCGLAFNHQRTKPLVDKEYDSFLAERIAQGLRECWDYDPDMRPTIQEIVNTLTPMASQQIIQNLKNLKLNHGMFLNRHEIDRIYFRTIKYMHQFSCRYTADLSNYFRTELMEEHYVKHMACAIMGLIEKGKSAPCLSITSVARSMIFTTLQTYLFVKLLTIDIWKCFRDCDYEIHEGRESIIEFVRPIQQKEADVRRLTVWN</sequence>
<dbReference type="VEuPathDB" id="FungiDB:FUN_005384"/>
<dbReference type="SUPFAM" id="SSF56112">
    <property type="entry name" value="Protein kinase-like (PK-like)"/>
    <property type="match status" value="1"/>
</dbReference>
<accession>A0A2N1MUU4</accession>
<protein>
    <submittedName>
        <fullName evidence="1">Uncharacterized protein</fullName>
    </submittedName>
</protein>